<reference evidence="2 3" key="2">
    <citation type="journal article" date="2012" name="Stand. Genomic Sci.">
        <title>Complete genome sequence of the facultatively anaerobic, appendaged bacterium Muricauda ruestringensis type strain (B1(T)).</title>
        <authorList>
            <person name="Huntemann M."/>
            <person name="Teshima H."/>
            <person name="Lapidus A."/>
            <person name="Nolan M."/>
            <person name="Lucas S."/>
            <person name="Hammon N."/>
            <person name="Deshpande S."/>
            <person name="Cheng J.F."/>
            <person name="Tapia R."/>
            <person name="Goodwin L.A."/>
            <person name="Pitluck S."/>
            <person name="Liolios K."/>
            <person name="Pagani I."/>
            <person name="Ivanova N."/>
            <person name="Mavromatis K."/>
            <person name="Mikhailova N."/>
            <person name="Pati A."/>
            <person name="Chen A."/>
            <person name="Palaniappan K."/>
            <person name="Land M."/>
            <person name="Hauser L."/>
            <person name="Pan C."/>
            <person name="Brambilla E.M."/>
            <person name="Rohde M."/>
            <person name="Spring S."/>
            <person name="Goker M."/>
            <person name="Detter J.C."/>
            <person name="Bristow J."/>
            <person name="Eisen J.A."/>
            <person name="Markowitz V."/>
            <person name="Hugenholtz P."/>
            <person name="Kyrpides N.C."/>
            <person name="Klenk H.P."/>
            <person name="Woyke T."/>
        </authorList>
    </citation>
    <scope>NUCLEOTIDE SEQUENCE [LARGE SCALE GENOMIC DNA]</scope>
    <source>
        <strain evidence="3">DSM 13258 / LMG 19739 / B1</strain>
    </source>
</reference>
<dbReference type="InterPro" id="IPR004360">
    <property type="entry name" value="Glyas_Fos-R_dOase_dom"/>
</dbReference>
<organism evidence="2 3">
    <name type="scientific">Allomuricauda ruestringensis (strain DSM 13258 / CIP 107369 / LMG 19739 / B1)</name>
    <name type="common">Muricauda ruestringensis</name>
    <dbReference type="NCBI Taxonomy" id="886377"/>
    <lineage>
        <taxon>Bacteria</taxon>
        <taxon>Pseudomonadati</taxon>
        <taxon>Bacteroidota</taxon>
        <taxon>Flavobacteriia</taxon>
        <taxon>Flavobacteriales</taxon>
        <taxon>Flavobacteriaceae</taxon>
        <taxon>Flagellimonas</taxon>
    </lineage>
</organism>
<name>G2PJ83_ALLRU</name>
<dbReference type="SUPFAM" id="SSF54593">
    <property type="entry name" value="Glyoxalase/Bleomycin resistance protein/Dihydroxybiphenyl dioxygenase"/>
    <property type="match status" value="1"/>
</dbReference>
<dbReference type="PANTHER" id="PTHR36437:SF2">
    <property type="entry name" value="GLYOXALASE_BLEOMYCIN RESISTANCE PROTEIN_DIOXYGENASE"/>
    <property type="match status" value="1"/>
</dbReference>
<gene>
    <name evidence="2" type="ordered locus">Murru_2880</name>
</gene>
<evidence type="ECO:0000313" key="2">
    <source>
        <dbReference type="EMBL" id="AEM71904.1"/>
    </source>
</evidence>
<reference evidence="3" key="1">
    <citation type="submission" date="2011-08" db="EMBL/GenBank/DDBJ databases">
        <title>The complete genome of Muricauda ruestringensis DSM 13258.</title>
        <authorList>
            <person name="Lucas S."/>
            <person name="Han J."/>
            <person name="Lapidus A."/>
            <person name="Bruce D."/>
            <person name="Goodwin L."/>
            <person name="Pitluck S."/>
            <person name="Peters L."/>
            <person name="Kyrpides N."/>
            <person name="Mavromatis K."/>
            <person name="Ivanova N."/>
            <person name="Ovchinnikova G."/>
            <person name="Teshima H."/>
            <person name="Detter J.C."/>
            <person name="Tapia R."/>
            <person name="Han C."/>
            <person name="Land M."/>
            <person name="Hauser L."/>
            <person name="Markowitz V."/>
            <person name="Cheng J.-F."/>
            <person name="Hugenholtz P."/>
            <person name="Woyke T."/>
            <person name="Wu D."/>
            <person name="Spring S."/>
            <person name="Schroeder M."/>
            <person name="Brambilla E."/>
            <person name="Klenk H.-P."/>
            <person name="Eisen J.A."/>
        </authorList>
    </citation>
    <scope>NUCLEOTIDE SEQUENCE [LARGE SCALE GENOMIC DNA]</scope>
    <source>
        <strain evidence="3">DSM 13258 / LMG 19739 / B1</strain>
    </source>
</reference>
<evidence type="ECO:0000259" key="1">
    <source>
        <dbReference type="PROSITE" id="PS51819"/>
    </source>
</evidence>
<keyword evidence="3" id="KW-1185">Reference proteome</keyword>
<dbReference type="AlphaFoldDB" id="G2PJ83"/>
<dbReference type="Pfam" id="PF00903">
    <property type="entry name" value="Glyoxalase"/>
    <property type="match status" value="1"/>
</dbReference>
<dbReference type="Proteomes" id="UP000008908">
    <property type="component" value="Chromosome"/>
</dbReference>
<dbReference type="PROSITE" id="PS51819">
    <property type="entry name" value="VOC"/>
    <property type="match status" value="1"/>
</dbReference>
<dbReference type="InterPro" id="IPR037523">
    <property type="entry name" value="VOC_core"/>
</dbReference>
<dbReference type="InterPro" id="IPR029068">
    <property type="entry name" value="Glyas_Bleomycin-R_OHBP_Dase"/>
</dbReference>
<accession>G2PJ83</accession>
<feature type="domain" description="VOC" evidence="1">
    <location>
        <begin position="4"/>
        <end position="135"/>
    </location>
</feature>
<dbReference type="OrthoDB" id="9794917at2"/>
<dbReference type="eggNOG" id="COG0346">
    <property type="taxonomic scope" value="Bacteria"/>
</dbReference>
<dbReference type="HOGENOM" id="CLU_046006_10_0_10"/>
<dbReference type="KEGG" id="mrs:Murru_2880"/>
<dbReference type="Gene3D" id="3.10.180.10">
    <property type="entry name" value="2,3-Dihydroxybiphenyl 1,2-Dioxygenase, domain 1"/>
    <property type="match status" value="1"/>
</dbReference>
<protein>
    <submittedName>
        <fullName evidence="2">Glyoxalase/bleomycin resistance protein/dioxygenase</fullName>
    </submittedName>
</protein>
<dbReference type="EMBL" id="CP002999">
    <property type="protein sequence ID" value="AEM71904.1"/>
    <property type="molecule type" value="Genomic_DNA"/>
</dbReference>
<dbReference type="STRING" id="886377.Murru_2880"/>
<sequence>MITKMTVTNVNVIDQDSAYDFYVNKLGFRVVDDIPMGPGTRWLTVSPPEQPDLQIVLFPVTVSKMFPKEVAENLIELIKKGVFGCGVLTCHDIYATYEELKSKGVEFIKPPTKEFYGTEALFKDDSGNFFSLQPINNFNDEEHS</sequence>
<dbReference type="RefSeq" id="WP_014034185.1">
    <property type="nucleotide sequence ID" value="NC_015945.1"/>
</dbReference>
<evidence type="ECO:0000313" key="3">
    <source>
        <dbReference type="Proteomes" id="UP000008908"/>
    </source>
</evidence>
<proteinExistence type="predicted"/>
<dbReference type="PANTHER" id="PTHR36437">
    <property type="entry name" value="GLYOXALASE/BLEOMYCIN RESISTANCE PROTEIN/DIOXYGENASE"/>
    <property type="match status" value="1"/>
</dbReference>